<dbReference type="Pfam" id="PF05717">
    <property type="entry name" value="TnpB_IS66"/>
    <property type="match status" value="1"/>
</dbReference>
<reference evidence="1 2" key="1">
    <citation type="submission" date="2011-08" db="EMBL/GenBank/DDBJ databases">
        <title>The Genome Sequence of Clostridium hathewayi WAL-18680.</title>
        <authorList>
            <consortium name="The Broad Institute Genome Sequencing Platform"/>
            <person name="Earl A."/>
            <person name="Ward D."/>
            <person name="Feldgarden M."/>
            <person name="Gevers D."/>
            <person name="Finegold S.M."/>
            <person name="Summanen P.H."/>
            <person name="Molitoris D.R."/>
            <person name="Song M."/>
            <person name="Daigneault M."/>
            <person name="Allen-Vercoe E."/>
            <person name="Young S.K."/>
            <person name="Zeng Q."/>
            <person name="Gargeya S."/>
            <person name="Fitzgerald M."/>
            <person name="Haas B."/>
            <person name="Abouelleil A."/>
            <person name="Alvarado L."/>
            <person name="Arachchi H.M."/>
            <person name="Berlin A."/>
            <person name="Brown A."/>
            <person name="Chapman S.B."/>
            <person name="Chen Z."/>
            <person name="Dunbar C."/>
            <person name="Freedman E."/>
            <person name="Gearin G."/>
            <person name="Gellesch M."/>
            <person name="Goldberg J."/>
            <person name="Griggs A."/>
            <person name="Gujja S."/>
            <person name="Heiman D."/>
            <person name="Howarth C."/>
            <person name="Larson L."/>
            <person name="Lui A."/>
            <person name="MacDonald P.J.P."/>
            <person name="Montmayeur A."/>
            <person name="Murphy C."/>
            <person name="Neiman D."/>
            <person name="Pearson M."/>
            <person name="Priest M."/>
            <person name="Roberts A."/>
            <person name="Saif S."/>
            <person name="Shea T."/>
            <person name="Shenoy N."/>
            <person name="Sisk P."/>
            <person name="Stolte C."/>
            <person name="Sykes S."/>
            <person name="Wortman J."/>
            <person name="Nusbaum C."/>
            <person name="Birren B."/>
        </authorList>
    </citation>
    <scope>NUCLEOTIDE SEQUENCE [LARGE SCALE GENOMIC DNA]</scope>
    <source>
        <strain evidence="1 2">WAL-18680</strain>
    </source>
</reference>
<evidence type="ECO:0000313" key="2">
    <source>
        <dbReference type="Proteomes" id="UP000005384"/>
    </source>
</evidence>
<dbReference type="NCBIfam" id="NF033819">
    <property type="entry name" value="IS66_TnpB"/>
    <property type="match status" value="1"/>
</dbReference>
<proteinExistence type="predicted"/>
<dbReference type="Proteomes" id="UP000005384">
    <property type="component" value="Unassembled WGS sequence"/>
</dbReference>
<dbReference type="EMBL" id="ADLN01000005">
    <property type="protein sequence ID" value="EHI61366.1"/>
    <property type="molecule type" value="Genomic_DNA"/>
</dbReference>
<keyword evidence="2" id="KW-1185">Reference proteome</keyword>
<dbReference type="InterPro" id="IPR008878">
    <property type="entry name" value="Transposase_IS66_Orf2"/>
</dbReference>
<dbReference type="PANTHER" id="PTHR36455">
    <property type="match status" value="1"/>
</dbReference>
<evidence type="ECO:0008006" key="3">
    <source>
        <dbReference type="Google" id="ProtNLM"/>
    </source>
</evidence>
<protein>
    <recommendedName>
        <fullName evidence="3">Transposase</fullName>
    </recommendedName>
</protein>
<dbReference type="HOGENOM" id="CLU_128110_0_2_9"/>
<sequence length="129" mass="15310">MLGDISVVDNVYIVCGTTNMRRSIDGLCYIIRDKLSMNPDQSSLFLFCWKRCDWIKILLHEPAGYVLLYKRLSVTQGRYRWPQKSSEIQAITWRQLDWILSSPKQSKPVKKIHREIAEIFRRHFSWMCG</sequence>
<evidence type="ECO:0000313" key="1">
    <source>
        <dbReference type="EMBL" id="EHI61366.1"/>
    </source>
</evidence>
<accession>G5IB51</accession>
<dbReference type="OrthoDB" id="4956084at2"/>
<name>G5IB51_9FIRM</name>
<gene>
    <name evidence="1" type="ORF">HMPREF9473_00728</name>
</gene>
<comment type="caution">
    <text evidence="1">The sequence shown here is derived from an EMBL/GenBank/DDBJ whole genome shotgun (WGS) entry which is preliminary data.</text>
</comment>
<dbReference type="AlphaFoldDB" id="G5IB51"/>
<organism evidence="1 2">
    <name type="scientific">Hungatella hathewayi WAL-18680</name>
    <dbReference type="NCBI Taxonomy" id="742737"/>
    <lineage>
        <taxon>Bacteria</taxon>
        <taxon>Bacillati</taxon>
        <taxon>Bacillota</taxon>
        <taxon>Clostridia</taxon>
        <taxon>Lachnospirales</taxon>
        <taxon>Lachnospiraceae</taxon>
        <taxon>Hungatella</taxon>
    </lineage>
</organism>
<dbReference type="RefSeq" id="WP_006778714.1">
    <property type="nucleotide sequence ID" value="NZ_CP040506.1"/>
</dbReference>
<dbReference type="PANTHER" id="PTHR36455:SF1">
    <property type="entry name" value="BLR8292 PROTEIN"/>
    <property type="match status" value="1"/>
</dbReference>